<dbReference type="InterPro" id="IPR000156">
    <property type="entry name" value="Ran_bind_dom"/>
</dbReference>
<dbReference type="Pfam" id="PF00638">
    <property type="entry name" value="Ran_BP1"/>
    <property type="match status" value="1"/>
</dbReference>
<dbReference type="GO" id="GO:0005096">
    <property type="term" value="F:GTPase activator activity"/>
    <property type="evidence" value="ECO:0007669"/>
    <property type="project" value="TreeGrafter"/>
</dbReference>
<comment type="caution">
    <text evidence="3">The sequence shown here is derived from an EMBL/GenBank/DDBJ whole genome shotgun (WGS) entry which is preliminary data.</text>
</comment>
<proteinExistence type="predicted"/>
<dbReference type="InterPro" id="IPR045255">
    <property type="entry name" value="RanBP1-like"/>
</dbReference>
<dbReference type="EMBL" id="CAJEWN010000475">
    <property type="protein sequence ID" value="CAD2183655.1"/>
    <property type="molecule type" value="Genomic_DNA"/>
</dbReference>
<accession>A0A6V7W959</accession>
<reference evidence="3 4" key="1">
    <citation type="submission" date="2020-08" db="EMBL/GenBank/DDBJ databases">
        <authorList>
            <person name="Koutsovoulos G."/>
            <person name="Danchin GJ E."/>
        </authorList>
    </citation>
    <scope>NUCLEOTIDE SEQUENCE [LARGE SCALE GENOMIC DNA]</scope>
</reference>
<dbReference type="SUPFAM" id="SSF50729">
    <property type="entry name" value="PH domain-like"/>
    <property type="match status" value="1"/>
</dbReference>
<dbReference type="SMART" id="SM00160">
    <property type="entry name" value="RanBD"/>
    <property type="match status" value="1"/>
</dbReference>
<dbReference type="GO" id="GO:0005737">
    <property type="term" value="C:cytoplasm"/>
    <property type="evidence" value="ECO:0007669"/>
    <property type="project" value="TreeGrafter"/>
</dbReference>
<dbReference type="PANTHER" id="PTHR23138:SF179">
    <property type="entry name" value="NUCLEAR PORE COMPLEX PROTEIN"/>
    <property type="match status" value="1"/>
</dbReference>
<feature type="domain" description="RanBD1" evidence="2">
    <location>
        <begin position="407"/>
        <end position="544"/>
    </location>
</feature>
<dbReference type="Gene3D" id="2.30.29.30">
    <property type="entry name" value="Pleckstrin-homology domain (PH domain)/Phosphotyrosine-binding domain (PTB)"/>
    <property type="match status" value="1"/>
</dbReference>
<evidence type="ECO:0000313" key="3">
    <source>
        <dbReference type="EMBL" id="CAD2183655.1"/>
    </source>
</evidence>
<dbReference type="CDD" id="cd00835">
    <property type="entry name" value="RanBD_family"/>
    <property type="match status" value="1"/>
</dbReference>
<evidence type="ECO:0000259" key="2">
    <source>
        <dbReference type="PROSITE" id="PS50196"/>
    </source>
</evidence>
<evidence type="ECO:0000256" key="1">
    <source>
        <dbReference type="SAM" id="MobiDB-lite"/>
    </source>
</evidence>
<organism evidence="3 4">
    <name type="scientific">Meloidogyne enterolobii</name>
    <name type="common">Root-knot nematode worm</name>
    <name type="synonym">Meloidogyne mayaguensis</name>
    <dbReference type="NCBI Taxonomy" id="390850"/>
    <lineage>
        <taxon>Eukaryota</taxon>
        <taxon>Metazoa</taxon>
        <taxon>Ecdysozoa</taxon>
        <taxon>Nematoda</taxon>
        <taxon>Chromadorea</taxon>
        <taxon>Rhabditida</taxon>
        <taxon>Tylenchina</taxon>
        <taxon>Tylenchomorpha</taxon>
        <taxon>Tylenchoidea</taxon>
        <taxon>Meloidogynidae</taxon>
        <taxon>Meloidogyninae</taxon>
        <taxon>Meloidogyne</taxon>
    </lineage>
</organism>
<feature type="compositionally biased region" description="Acidic residues" evidence="1">
    <location>
        <begin position="390"/>
        <end position="403"/>
    </location>
</feature>
<sequence>MAPPYRTFNKIALNRPKSKMEAMTLYPNQEKTCKTESFQGFYFMDRKMTLTNGASSGNSGVNPGGAFGFDVANLSASANMQILLQTNNDLILSIYKTIVDSTQEINRKIEALRDDIRDIKLNQQRNDRTLQEEATMWRTHTEQLLAGQGSRHLQDVSRLQDMVMKLVVSQPPQLSTSTGGFVTQEAVGGGFATSATAPVVNAPAAAPVAIPLTAVATIQATTTVPLVTSIAPIITTAPSIVASTTPLSTTSPYTIHSAPSFTTTKPTFVTYTPAITTTTPTVTSTMSSTTTNTTFGVTGTVPFGGSLFGGGNNAGTNTFANLAAKAAQSKPGQAGGGFLSGNNGGISSDGSKQSLFGASPFSVSNTTGSSAKDFKFFTPHTKTETRGDGDESDKEDETAEDYTPDVHYEPVVPLPPEVEVVSGEEGEEVTFVARCKLYRYDRQLKENKERGLGDIKILFNPTTKKYRCVMRREKVFKICANFPVVHDLSLHKREQMPTVYTWACKDFSEDTVGGLDETFTARFKDASIAEEFHQKMTEAIDAMQ</sequence>
<dbReference type="InterPro" id="IPR011993">
    <property type="entry name" value="PH-like_dom_sf"/>
</dbReference>
<protein>
    <recommendedName>
        <fullName evidence="2">RanBD1 domain-containing protein</fullName>
    </recommendedName>
</protein>
<dbReference type="PROSITE" id="PS50196">
    <property type="entry name" value="RANBD1"/>
    <property type="match status" value="1"/>
</dbReference>
<dbReference type="Proteomes" id="UP000580250">
    <property type="component" value="Unassembled WGS sequence"/>
</dbReference>
<feature type="region of interest" description="Disordered" evidence="1">
    <location>
        <begin position="372"/>
        <end position="410"/>
    </location>
</feature>
<dbReference type="OrthoDB" id="2357150at2759"/>
<dbReference type="GO" id="GO:0005643">
    <property type="term" value="C:nuclear pore"/>
    <property type="evidence" value="ECO:0007669"/>
    <property type="project" value="TreeGrafter"/>
</dbReference>
<name>A0A6V7W959_MELEN</name>
<gene>
    <name evidence="3" type="ORF">MENT_LOCUS35965</name>
</gene>
<evidence type="ECO:0000313" key="4">
    <source>
        <dbReference type="Proteomes" id="UP000580250"/>
    </source>
</evidence>
<dbReference type="AlphaFoldDB" id="A0A6V7W959"/>
<dbReference type="PANTHER" id="PTHR23138">
    <property type="entry name" value="RAN BINDING PROTEIN"/>
    <property type="match status" value="1"/>
</dbReference>